<evidence type="ECO:0000256" key="2">
    <source>
        <dbReference type="ARBA" id="ARBA00023125"/>
    </source>
</evidence>
<sequence>MRVEATEPTTSIVEQLRPPEGQVGGPSIVTELRRALVSGAVRPGSPIPVDEVAKVFGVSRIPVREALKNLQGEGLLEHRPRMGYTVTSLTSDELAELYLVRGALEGAALSAAATRATEADRERARAALHGQGSDADPATETFQRSSRHFHEALLAPCRMPRLLHMVDIAWNLTEPVQTMMRVTDGERAALEHDHVELLEAFLDRDVDRLQRLATEHHQRLTQAISRIPIDDPE</sequence>
<accession>A0A542XBS8</accession>
<dbReference type="SUPFAM" id="SSF46785">
    <property type="entry name" value="Winged helix' DNA-binding domain"/>
    <property type="match status" value="1"/>
</dbReference>
<dbReference type="InterPro" id="IPR000524">
    <property type="entry name" value="Tscrpt_reg_HTH_GntR"/>
</dbReference>
<dbReference type="InterPro" id="IPR036388">
    <property type="entry name" value="WH-like_DNA-bd_sf"/>
</dbReference>
<dbReference type="GO" id="GO:0003677">
    <property type="term" value="F:DNA binding"/>
    <property type="evidence" value="ECO:0007669"/>
    <property type="project" value="UniProtKB-KW"/>
</dbReference>
<protein>
    <submittedName>
        <fullName evidence="5">DNA-binding GntR family transcriptional regulator</fullName>
    </submittedName>
</protein>
<dbReference type="Proteomes" id="UP000318336">
    <property type="component" value="Unassembled WGS sequence"/>
</dbReference>
<dbReference type="Pfam" id="PF07729">
    <property type="entry name" value="FCD"/>
    <property type="match status" value="1"/>
</dbReference>
<feature type="domain" description="HTH gntR-type" evidence="4">
    <location>
        <begin position="22"/>
        <end position="89"/>
    </location>
</feature>
<dbReference type="EMBL" id="VFOK01000001">
    <property type="protein sequence ID" value="TQL33295.1"/>
    <property type="molecule type" value="Genomic_DNA"/>
</dbReference>
<evidence type="ECO:0000313" key="6">
    <source>
        <dbReference type="Proteomes" id="UP000318336"/>
    </source>
</evidence>
<dbReference type="InterPro" id="IPR011711">
    <property type="entry name" value="GntR_C"/>
</dbReference>
<reference evidence="5 6" key="1">
    <citation type="submission" date="2019-06" db="EMBL/GenBank/DDBJ databases">
        <title>Sequencing the genomes of 1000 actinobacteria strains.</title>
        <authorList>
            <person name="Klenk H.-P."/>
        </authorList>
    </citation>
    <scope>NUCLEOTIDE SEQUENCE [LARGE SCALE GENOMIC DNA]</scope>
    <source>
        <strain evidence="5 6">DSM 24617</strain>
    </source>
</reference>
<dbReference type="InterPro" id="IPR008920">
    <property type="entry name" value="TF_FadR/GntR_C"/>
</dbReference>
<organism evidence="5 6">
    <name type="scientific">Barrientosiimonas humi</name>
    <dbReference type="NCBI Taxonomy" id="999931"/>
    <lineage>
        <taxon>Bacteria</taxon>
        <taxon>Bacillati</taxon>
        <taxon>Actinomycetota</taxon>
        <taxon>Actinomycetes</taxon>
        <taxon>Micrococcales</taxon>
        <taxon>Dermacoccaceae</taxon>
        <taxon>Barrientosiimonas</taxon>
    </lineage>
</organism>
<name>A0A542XBS8_9MICO</name>
<evidence type="ECO:0000313" key="5">
    <source>
        <dbReference type="EMBL" id="TQL33295.1"/>
    </source>
</evidence>
<dbReference type="Gene3D" id="1.10.10.10">
    <property type="entry name" value="Winged helix-like DNA-binding domain superfamily/Winged helix DNA-binding domain"/>
    <property type="match status" value="1"/>
</dbReference>
<evidence type="ECO:0000256" key="1">
    <source>
        <dbReference type="ARBA" id="ARBA00023015"/>
    </source>
</evidence>
<keyword evidence="2 5" id="KW-0238">DNA-binding</keyword>
<keyword evidence="6" id="KW-1185">Reference proteome</keyword>
<proteinExistence type="predicted"/>
<dbReference type="SMART" id="SM00895">
    <property type="entry name" value="FCD"/>
    <property type="match status" value="1"/>
</dbReference>
<gene>
    <name evidence="5" type="ORF">FB554_1437</name>
</gene>
<dbReference type="AlphaFoldDB" id="A0A542XBS8"/>
<dbReference type="PANTHER" id="PTHR43537">
    <property type="entry name" value="TRANSCRIPTIONAL REGULATOR, GNTR FAMILY"/>
    <property type="match status" value="1"/>
</dbReference>
<dbReference type="SUPFAM" id="SSF48008">
    <property type="entry name" value="GntR ligand-binding domain-like"/>
    <property type="match status" value="1"/>
</dbReference>
<dbReference type="PANTHER" id="PTHR43537:SF49">
    <property type="entry name" value="TRANSCRIPTIONAL REGULATORY PROTEIN"/>
    <property type="match status" value="1"/>
</dbReference>
<evidence type="ECO:0000256" key="3">
    <source>
        <dbReference type="ARBA" id="ARBA00023163"/>
    </source>
</evidence>
<evidence type="ECO:0000259" key="4">
    <source>
        <dbReference type="PROSITE" id="PS50949"/>
    </source>
</evidence>
<dbReference type="GO" id="GO:0003700">
    <property type="term" value="F:DNA-binding transcription factor activity"/>
    <property type="evidence" value="ECO:0007669"/>
    <property type="project" value="InterPro"/>
</dbReference>
<dbReference type="Pfam" id="PF00392">
    <property type="entry name" value="GntR"/>
    <property type="match status" value="1"/>
</dbReference>
<dbReference type="CDD" id="cd07377">
    <property type="entry name" value="WHTH_GntR"/>
    <property type="match status" value="1"/>
</dbReference>
<keyword evidence="3" id="KW-0804">Transcription</keyword>
<dbReference type="InterPro" id="IPR036390">
    <property type="entry name" value="WH_DNA-bd_sf"/>
</dbReference>
<dbReference type="PROSITE" id="PS50949">
    <property type="entry name" value="HTH_GNTR"/>
    <property type="match status" value="1"/>
</dbReference>
<dbReference type="Gene3D" id="1.20.120.530">
    <property type="entry name" value="GntR ligand-binding domain-like"/>
    <property type="match status" value="1"/>
</dbReference>
<comment type="caution">
    <text evidence="5">The sequence shown here is derived from an EMBL/GenBank/DDBJ whole genome shotgun (WGS) entry which is preliminary data.</text>
</comment>
<keyword evidence="1" id="KW-0805">Transcription regulation</keyword>
<dbReference type="SMART" id="SM00345">
    <property type="entry name" value="HTH_GNTR"/>
    <property type="match status" value="1"/>
</dbReference>